<dbReference type="RefSeq" id="WP_170193405.1">
    <property type="nucleotide sequence ID" value="NZ_JABBNB010000005.1"/>
</dbReference>
<comment type="caution">
    <text evidence="4">The sequence shown here is derived from an EMBL/GenBank/DDBJ whole genome shotgun (WGS) entry which is preliminary data.</text>
</comment>
<dbReference type="AlphaFoldDB" id="A0A848KVK7"/>
<dbReference type="PROSITE" id="PS51186">
    <property type="entry name" value="GNAT"/>
    <property type="match status" value="1"/>
</dbReference>
<dbReference type="Pfam" id="PF00583">
    <property type="entry name" value="Acetyltransf_1"/>
    <property type="match status" value="1"/>
</dbReference>
<dbReference type="Gene3D" id="3.40.630.30">
    <property type="match status" value="1"/>
</dbReference>
<evidence type="ECO:0000313" key="4">
    <source>
        <dbReference type="EMBL" id="NMO00905.1"/>
    </source>
</evidence>
<reference evidence="4 5" key="1">
    <citation type="submission" date="2020-04" db="EMBL/GenBank/DDBJ databases">
        <title>Gordonia sp. nov. TBRC 11910.</title>
        <authorList>
            <person name="Suriyachadkun C."/>
        </authorList>
    </citation>
    <scope>NUCLEOTIDE SEQUENCE [LARGE SCALE GENOMIC DNA]</scope>
    <source>
        <strain evidence="4 5">TBRC 11910</strain>
    </source>
</reference>
<dbReference type="InterPro" id="IPR016181">
    <property type="entry name" value="Acyl_CoA_acyltransferase"/>
</dbReference>
<accession>A0A848KVK7</accession>
<dbReference type="PANTHER" id="PTHR43877:SF1">
    <property type="entry name" value="ACETYLTRANSFERASE"/>
    <property type="match status" value="1"/>
</dbReference>
<evidence type="ECO:0000256" key="2">
    <source>
        <dbReference type="ARBA" id="ARBA00023315"/>
    </source>
</evidence>
<protein>
    <submittedName>
        <fullName evidence="4">GNAT family N-acetyltransferase</fullName>
    </submittedName>
</protein>
<evidence type="ECO:0000259" key="3">
    <source>
        <dbReference type="PROSITE" id="PS51186"/>
    </source>
</evidence>
<sequence length="176" mass="19348">MTISPVTDEHTAALVDFFLALPEEDRTFIQEDVGDPDAVRSLLATRVQQWVAVDDAGRIGGYVAVKSRPGWSDHVGDIRLVVDPAHRRTGVGRELARHALAAAITDGRRKIVVELTADQEHAVAMFATLGFTGEALLRDHIRDRNGHLRDMLMLAHFVDDSWGSMETLGLAEELGD</sequence>
<keyword evidence="1 4" id="KW-0808">Transferase</keyword>
<dbReference type="PANTHER" id="PTHR43877">
    <property type="entry name" value="AMINOALKYLPHOSPHONATE N-ACETYLTRANSFERASE-RELATED-RELATED"/>
    <property type="match status" value="1"/>
</dbReference>
<evidence type="ECO:0000313" key="5">
    <source>
        <dbReference type="Proteomes" id="UP000550729"/>
    </source>
</evidence>
<name>A0A848KVK7_9ACTN</name>
<dbReference type="SUPFAM" id="SSF55729">
    <property type="entry name" value="Acyl-CoA N-acyltransferases (Nat)"/>
    <property type="match status" value="1"/>
</dbReference>
<dbReference type="GO" id="GO:0016747">
    <property type="term" value="F:acyltransferase activity, transferring groups other than amino-acyl groups"/>
    <property type="evidence" value="ECO:0007669"/>
    <property type="project" value="InterPro"/>
</dbReference>
<dbReference type="InterPro" id="IPR000182">
    <property type="entry name" value="GNAT_dom"/>
</dbReference>
<dbReference type="InterPro" id="IPR050832">
    <property type="entry name" value="Bact_Acetyltransf"/>
</dbReference>
<organism evidence="4 5">
    <name type="scientific">Gordonia asplenii</name>
    <dbReference type="NCBI Taxonomy" id="2725283"/>
    <lineage>
        <taxon>Bacteria</taxon>
        <taxon>Bacillati</taxon>
        <taxon>Actinomycetota</taxon>
        <taxon>Actinomycetes</taxon>
        <taxon>Mycobacteriales</taxon>
        <taxon>Gordoniaceae</taxon>
        <taxon>Gordonia</taxon>
    </lineage>
</organism>
<gene>
    <name evidence="4" type="ORF">HH308_06720</name>
</gene>
<dbReference type="CDD" id="cd04301">
    <property type="entry name" value="NAT_SF"/>
    <property type="match status" value="1"/>
</dbReference>
<keyword evidence="2" id="KW-0012">Acyltransferase</keyword>
<dbReference type="EMBL" id="JABBNB010000005">
    <property type="protein sequence ID" value="NMO00905.1"/>
    <property type="molecule type" value="Genomic_DNA"/>
</dbReference>
<keyword evidence="5" id="KW-1185">Reference proteome</keyword>
<evidence type="ECO:0000256" key="1">
    <source>
        <dbReference type="ARBA" id="ARBA00022679"/>
    </source>
</evidence>
<feature type="domain" description="N-acetyltransferase" evidence="3">
    <location>
        <begin position="1"/>
        <end position="155"/>
    </location>
</feature>
<proteinExistence type="predicted"/>
<dbReference type="Proteomes" id="UP000550729">
    <property type="component" value="Unassembled WGS sequence"/>
</dbReference>